<dbReference type="InterPro" id="IPR011992">
    <property type="entry name" value="EF-hand-dom_pair"/>
</dbReference>
<dbReference type="InterPro" id="IPR008907">
    <property type="entry name" value="TPP/p25"/>
</dbReference>
<protein>
    <recommendedName>
        <fullName evidence="3">Tubulin polymerization-promoting protein family member 3</fullName>
    </recommendedName>
</protein>
<evidence type="ECO:0000256" key="1">
    <source>
        <dbReference type="ARBA" id="ARBA00004245"/>
    </source>
</evidence>
<organism evidence="7 8">
    <name type="scientific">Chiloscyllium punctatum</name>
    <name type="common">Brownbanded bambooshark</name>
    <name type="synonym">Hemiscyllium punctatum</name>
    <dbReference type="NCBI Taxonomy" id="137246"/>
    <lineage>
        <taxon>Eukaryota</taxon>
        <taxon>Metazoa</taxon>
        <taxon>Chordata</taxon>
        <taxon>Craniata</taxon>
        <taxon>Vertebrata</taxon>
        <taxon>Chondrichthyes</taxon>
        <taxon>Elasmobranchii</taxon>
        <taxon>Galeomorphii</taxon>
        <taxon>Galeoidea</taxon>
        <taxon>Orectolobiformes</taxon>
        <taxon>Hemiscylliidae</taxon>
        <taxon>Chiloscyllium</taxon>
    </lineage>
</organism>
<evidence type="ECO:0000256" key="4">
    <source>
        <dbReference type="ARBA" id="ARBA00022490"/>
    </source>
</evidence>
<dbReference type="OMA" id="GYVNAYK"/>
<dbReference type="STRING" id="137246.A0A401S9G8"/>
<keyword evidence="6" id="KW-0206">Cytoskeleton</keyword>
<dbReference type="PANTHER" id="PTHR12932">
    <property type="entry name" value="P25 ALPHA-RELATED"/>
    <property type="match status" value="1"/>
</dbReference>
<gene>
    <name evidence="7" type="ORF">chiPu_0005466</name>
</gene>
<dbReference type="GO" id="GO:0032273">
    <property type="term" value="P:positive regulation of protein polymerization"/>
    <property type="evidence" value="ECO:0007669"/>
    <property type="project" value="TreeGrafter"/>
</dbReference>
<proteinExistence type="inferred from homology"/>
<evidence type="ECO:0000256" key="2">
    <source>
        <dbReference type="ARBA" id="ARBA00010994"/>
    </source>
</evidence>
<comment type="subcellular location">
    <subcellularLocation>
        <location evidence="1">Cytoplasm</location>
        <location evidence="1">Cytoskeleton</location>
    </subcellularLocation>
</comment>
<dbReference type="FunFam" id="1.10.238.10:FF:000057">
    <property type="entry name" value="Tubulin polymerization-promoting protein family member 3"/>
    <property type="match status" value="1"/>
</dbReference>
<dbReference type="SUPFAM" id="SSF47473">
    <property type="entry name" value="EF-hand"/>
    <property type="match status" value="1"/>
</dbReference>
<dbReference type="OrthoDB" id="548799at2759"/>
<dbReference type="GO" id="GO:0001578">
    <property type="term" value="P:microtubule bundle formation"/>
    <property type="evidence" value="ECO:0007669"/>
    <property type="project" value="TreeGrafter"/>
</dbReference>
<keyword evidence="5" id="KW-0493">Microtubule</keyword>
<dbReference type="AlphaFoldDB" id="A0A401S9G8"/>
<dbReference type="GO" id="GO:0046785">
    <property type="term" value="P:microtubule polymerization"/>
    <property type="evidence" value="ECO:0007669"/>
    <property type="project" value="InterPro"/>
</dbReference>
<reference evidence="7 8" key="1">
    <citation type="journal article" date="2018" name="Nat. Ecol. Evol.">
        <title>Shark genomes provide insights into elasmobranch evolution and the origin of vertebrates.</title>
        <authorList>
            <person name="Hara Y"/>
            <person name="Yamaguchi K"/>
            <person name="Onimaru K"/>
            <person name="Kadota M"/>
            <person name="Koyanagi M"/>
            <person name="Keeley SD"/>
            <person name="Tatsumi K"/>
            <person name="Tanaka K"/>
            <person name="Motone F"/>
            <person name="Kageyama Y"/>
            <person name="Nozu R"/>
            <person name="Adachi N"/>
            <person name="Nishimura O"/>
            <person name="Nakagawa R"/>
            <person name="Tanegashima C"/>
            <person name="Kiyatake I"/>
            <person name="Matsumoto R"/>
            <person name="Murakumo K"/>
            <person name="Nishida K"/>
            <person name="Terakita A"/>
            <person name="Kuratani S"/>
            <person name="Sato K"/>
            <person name="Hyodo S Kuraku.S."/>
        </authorList>
    </citation>
    <scope>NUCLEOTIDE SEQUENCE [LARGE SCALE GENOMIC DNA]</scope>
</reference>
<dbReference type="PANTHER" id="PTHR12932:SF16">
    <property type="entry name" value="TUBULIN POLYMERIZATION-PROMOTING PROTEIN FAMILY MEMBER 3"/>
    <property type="match status" value="1"/>
</dbReference>
<name>A0A401S9G8_CHIPU</name>
<keyword evidence="4" id="KW-0963">Cytoplasm</keyword>
<dbReference type="Gene3D" id="1.10.238.10">
    <property type="entry name" value="EF-hand"/>
    <property type="match status" value="1"/>
</dbReference>
<comment type="similarity">
    <text evidence="2">Belongs to the TPPP family.</text>
</comment>
<dbReference type="Proteomes" id="UP000287033">
    <property type="component" value="Unassembled WGS sequence"/>
</dbReference>
<dbReference type="GO" id="GO:0005874">
    <property type="term" value="C:microtubule"/>
    <property type="evidence" value="ECO:0007669"/>
    <property type="project" value="UniProtKB-KW"/>
</dbReference>
<dbReference type="EMBL" id="BEZZ01000147">
    <property type="protein sequence ID" value="GCC27045.1"/>
    <property type="molecule type" value="Genomic_DNA"/>
</dbReference>
<evidence type="ECO:0000313" key="7">
    <source>
        <dbReference type="EMBL" id="GCC27045.1"/>
    </source>
</evidence>
<comment type="caution">
    <text evidence="7">The sequence shown here is derived from an EMBL/GenBank/DDBJ whole genome shotgun (WGS) entry which is preliminary data.</text>
</comment>
<dbReference type="Pfam" id="PF05517">
    <property type="entry name" value="p25-alpha"/>
    <property type="match status" value="1"/>
</dbReference>
<evidence type="ECO:0000313" key="8">
    <source>
        <dbReference type="Proteomes" id="UP000287033"/>
    </source>
</evidence>
<accession>A0A401S9G8</accession>
<dbReference type="GO" id="GO:0015631">
    <property type="term" value="F:tubulin binding"/>
    <property type="evidence" value="ECO:0007669"/>
    <property type="project" value="InterPro"/>
</dbReference>
<sequence length="179" mass="19422">MAEGGSVSTEALQESFKKFAAYGDTKATGNEMTGKNWAKLCKECKIIDGKAITSTDVDIVFSKVKAKTARVITFEEFKNALAELAPKRFKGRSKEEAIEAAYKLIAGKDPTNVGVTKVTKAGAVDRLTDTSKYTGSHKERFDQDGKGKGKVGREDMIEKTGYVAAYKGAGTYNEKAKEK</sequence>
<evidence type="ECO:0000256" key="3">
    <source>
        <dbReference type="ARBA" id="ARBA00014005"/>
    </source>
</evidence>
<keyword evidence="8" id="KW-1185">Reference proteome</keyword>
<evidence type="ECO:0000256" key="5">
    <source>
        <dbReference type="ARBA" id="ARBA00022701"/>
    </source>
</evidence>
<evidence type="ECO:0000256" key="6">
    <source>
        <dbReference type="ARBA" id="ARBA00023212"/>
    </source>
</evidence>